<dbReference type="GO" id="GO:0019905">
    <property type="term" value="F:syntaxin binding"/>
    <property type="evidence" value="ECO:0007669"/>
    <property type="project" value="TreeGrafter"/>
</dbReference>
<evidence type="ECO:0000313" key="2">
    <source>
        <dbReference type="EMBL" id="KAG8430883.1"/>
    </source>
</evidence>
<sequence>FISLCFLSSEDSIQVISVIKETSLGLSLVGGISSTEGPLIYIKDIIPGGDCHKDGRLQPGDQLVSINKESLVGVSCDQAKSILNRAKLRKSPTWEIAFIRSAEAHHNQILTPDGAAAKQGNMDFIPKKSSTPSSVKGNLSVTVNQTQSEKNLSLSPDAQFKVEKLEMALNYLGINPTEEQKQSMKQGMKINPSGTVAYGDFVQVAKEVFSLQIKEDDFQPGANLPVNSKIISLLDSSLNQVSPCDLSESDDREKLRKERNEAFAELKKLKVTLKNC</sequence>
<dbReference type="InterPro" id="IPR051342">
    <property type="entry name" value="PDZ_scaffold"/>
</dbReference>
<accession>A0A8T2IGB3</accession>
<dbReference type="AlphaFoldDB" id="A0A8T2IGB3"/>
<dbReference type="GO" id="GO:0061178">
    <property type="term" value="P:regulation of insulin secretion involved in cellular response to glucose stimulus"/>
    <property type="evidence" value="ECO:0007669"/>
    <property type="project" value="TreeGrafter"/>
</dbReference>
<dbReference type="PANTHER" id="PTHR19964:SF16">
    <property type="entry name" value="SYNTAXIN-BINDING PROTEIN 4"/>
    <property type="match status" value="1"/>
</dbReference>
<dbReference type="InterPro" id="IPR036034">
    <property type="entry name" value="PDZ_sf"/>
</dbReference>
<gene>
    <name evidence="2" type="ORF">GDO86_019816</name>
</gene>
<organism evidence="2 3">
    <name type="scientific">Hymenochirus boettgeri</name>
    <name type="common">Congo dwarf clawed frog</name>
    <dbReference type="NCBI Taxonomy" id="247094"/>
    <lineage>
        <taxon>Eukaryota</taxon>
        <taxon>Metazoa</taxon>
        <taxon>Chordata</taxon>
        <taxon>Craniata</taxon>
        <taxon>Vertebrata</taxon>
        <taxon>Euteleostomi</taxon>
        <taxon>Amphibia</taxon>
        <taxon>Batrachia</taxon>
        <taxon>Anura</taxon>
        <taxon>Pipoidea</taxon>
        <taxon>Pipidae</taxon>
        <taxon>Pipinae</taxon>
        <taxon>Hymenochirus</taxon>
    </lineage>
</organism>
<comment type="caution">
    <text evidence="2">The sequence shown here is derived from an EMBL/GenBank/DDBJ whole genome shotgun (WGS) entry which is preliminary data.</text>
</comment>
<dbReference type="SUPFAM" id="SSF50156">
    <property type="entry name" value="PDZ domain-like"/>
    <property type="match status" value="1"/>
</dbReference>
<dbReference type="GO" id="GO:0008286">
    <property type="term" value="P:insulin receptor signaling pathway"/>
    <property type="evidence" value="ECO:0007669"/>
    <property type="project" value="TreeGrafter"/>
</dbReference>
<reference evidence="2" key="1">
    <citation type="thesis" date="2020" institute="ProQuest LLC" country="789 East Eisenhower Parkway, Ann Arbor, MI, USA">
        <title>Comparative Genomics and Chromosome Evolution.</title>
        <authorList>
            <person name="Mudd A.B."/>
        </authorList>
    </citation>
    <scope>NUCLEOTIDE SEQUENCE</scope>
    <source>
        <strain evidence="2">Female2</strain>
        <tissue evidence="2">Blood</tissue>
    </source>
</reference>
<dbReference type="SMART" id="SM00228">
    <property type="entry name" value="PDZ"/>
    <property type="match status" value="1"/>
</dbReference>
<evidence type="ECO:0000259" key="1">
    <source>
        <dbReference type="PROSITE" id="PS50106"/>
    </source>
</evidence>
<name>A0A8T2IGB3_9PIPI</name>
<dbReference type="PROSITE" id="PS50106">
    <property type="entry name" value="PDZ"/>
    <property type="match status" value="1"/>
</dbReference>
<dbReference type="Pfam" id="PF00595">
    <property type="entry name" value="PDZ"/>
    <property type="match status" value="1"/>
</dbReference>
<evidence type="ECO:0000313" key="3">
    <source>
        <dbReference type="Proteomes" id="UP000812440"/>
    </source>
</evidence>
<dbReference type="CDD" id="cd06698">
    <property type="entry name" value="PDZ1_hSTXBP4-PDZ2_GgSTXBP4-like"/>
    <property type="match status" value="1"/>
</dbReference>
<feature type="domain" description="PDZ" evidence="1">
    <location>
        <begin position="12"/>
        <end position="86"/>
    </location>
</feature>
<dbReference type="InterPro" id="IPR001478">
    <property type="entry name" value="PDZ"/>
</dbReference>
<dbReference type="OrthoDB" id="6022242at2759"/>
<dbReference type="SUPFAM" id="SSF47473">
    <property type="entry name" value="EF-hand"/>
    <property type="match status" value="1"/>
</dbReference>
<dbReference type="InterPro" id="IPR011992">
    <property type="entry name" value="EF-hand-dom_pair"/>
</dbReference>
<proteinExistence type="predicted"/>
<keyword evidence="3" id="KW-1185">Reference proteome</keyword>
<dbReference type="Proteomes" id="UP000812440">
    <property type="component" value="Unassembled WGS sequence"/>
</dbReference>
<dbReference type="GO" id="GO:0031410">
    <property type="term" value="C:cytoplasmic vesicle"/>
    <property type="evidence" value="ECO:0007669"/>
    <property type="project" value="TreeGrafter"/>
</dbReference>
<dbReference type="PANTHER" id="PTHR19964">
    <property type="entry name" value="MULTIPLE PDZ DOMAIN PROTEIN"/>
    <property type="match status" value="1"/>
</dbReference>
<feature type="non-terminal residue" evidence="2">
    <location>
        <position position="276"/>
    </location>
</feature>
<protein>
    <recommendedName>
        <fullName evidence="1">PDZ domain-containing protein</fullName>
    </recommendedName>
</protein>
<dbReference type="Gene3D" id="2.30.42.10">
    <property type="match status" value="1"/>
</dbReference>
<dbReference type="EMBL" id="JAACNH010000543">
    <property type="protein sequence ID" value="KAG8430883.1"/>
    <property type="molecule type" value="Genomic_DNA"/>
</dbReference>